<organism evidence="2 3">
    <name type="scientific">Elysia marginata</name>
    <dbReference type="NCBI Taxonomy" id="1093978"/>
    <lineage>
        <taxon>Eukaryota</taxon>
        <taxon>Metazoa</taxon>
        <taxon>Spiralia</taxon>
        <taxon>Lophotrochozoa</taxon>
        <taxon>Mollusca</taxon>
        <taxon>Gastropoda</taxon>
        <taxon>Heterobranchia</taxon>
        <taxon>Euthyneura</taxon>
        <taxon>Panpulmonata</taxon>
        <taxon>Sacoglossa</taxon>
        <taxon>Placobranchoidea</taxon>
        <taxon>Plakobranchidae</taxon>
        <taxon>Elysia</taxon>
    </lineage>
</organism>
<name>A0AAV4I337_9GAST</name>
<keyword evidence="3" id="KW-1185">Reference proteome</keyword>
<evidence type="ECO:0000256" key="1">
    <source>
        <dbReference type="SAM" id="MobiDB-lite"/>
    </source>
</evidence>
<proteinExistence type="predicted"/>
<comment type="caution">
    <text evidence="2">The sequence shown here is derived from an EMBL/GenBank/DDBJ whole genome shotgun (WGS) entry which is preliminary data.</text>
</comment>
<sequence length="173" mass="18907">MTLNAINRYEDARASQAVQEPGRSGTGPGVLASGSSQGRVFIKRSSVTPQTSTLVTQSSQIDPPPATRRPECTGQVVACRHCPSHATPWVFLLSGHSATGASACFTDQVWRRRGGRNVSTDHWTSSGCREVSVAITNKRGKPLKIEQNHLTRNALLLSIASYRYARLRSHYNF</sequence>
<protein>
    <submittedName>
        <fullName evidence="2">Uncharacterized protein</fullName>
    </submittedName>
</protein>
<gene>
    <name evidence="2" type="ORF">ElyMa_002918100</name>
</gene>
<reference evidence="2 3" key="1">
    <citation type="journal article" date="2021" name="Elife">
        <title>Chloroplast acquisition without the gene transfer in kleptoplastic sea slugs, Plakobranchus ocellatus.</title>
        <authorList>
            <person name="Maeda T."/>
            <person name="Takahashi S."/>
            <person name="Yoshida T."/>
            <person name="Shimamura S."/>
            <person name="Takaki Y."/>
            <person name="Nagai Y."/>
            <person name="Toyoda A."/>
            <person name="Suzuki Y."/>
            <person name="Arimoto A."/>
            <person name="Ishii H."/>
            <person name="Satoh N."/>
            <person name="Nishiyama T."/>
            <person name="Hasebe M."/>
            <person name="Maruyama T."/>
            <person name="Minagawa J."/>
            <person name="Obokata J."/>
            <person name="Shigenobu S."/>
        </authorList>
    </citation>
    <scope>NUCLEOTIDE SEQUENCE [LARGE SCALE GENOMIC DNA]</scope>
</reference>
<dbReference type="Proteomes" id="UP000762676">
    <property type="component" value="Unassembled WGS sequence"/>
</dbReference>
<feature type="region of interest" description="Disordered" evidence="1">
    <location>
        <begin position="49"/>
        <end position="69"/>
    </location>
</feature>
<evidence type="ECO:0000313" key="2">
    <source>
        <dbReference type="EMBL" id="GFS04684.1"/>
    </source>
</evidence>
<accession>A0AAV4I337</accession>
<feature type="compositionally biased region" description="Polar residues" evidence="1">
    <location>
        <begin position="49"/>
        <end position="61"/>
    </location>
</feature>
<dbReference type="AlphaFoldDB" id="A0AAV4I337"/>
<evidence type="ECO:0000313" key="3">
    <source>
        <dbReference type="Proteomes" id="UP000762676"/>
    </source>
</evidence>
<feature type="region of interest" description="Disordered" evidence="1">
    <location>
        <begin position="12"/>
        <end position="36"/>
    </location>
</feature>
<dbReference type="EMBL" id="BMAT01006032">
    <property type="protein sequence ID" value="GFS04684.1"/>
    <property type="molecule type" value="Genomic_DNA"/>
</dbReference>